<evidence type="ECO:0000259" key="8">
    <source>
        <dbReference type="Pfam" id="PF00924"/>
    </source>
</evidence>
<proteinExistence type="predicted"/>
<sequence length="274" mass="30081">MADQISLPFKEIDPGTILYILIIVVAAYAIVKITVYLFGLFAERMGQRRLLVATLIPLIKVIVYSVAAYLVVVAVIEPTLSELVAFAGLFGAVLGFGVKDLFADIVGGLIITFEKPFQIGDKISVSGQYGEVTDIGLRSVRVTTPDDNQVTLPNYRIVSEATSSANAGNTAMMVVTDLYIDPGADAEKAVLILRDAVVTSPYVFISDDCPYTLLVQVSPWYVRLRAKAYVSDLRYEFEFRSDIVRRARIEFGRQDIPAPRPPPFEHSPAGSEIP</sequence>
<dbReference type="SUPFAM" id="SSF50182">
    <property type="entry name" value="Sm-like ribonucleoproteins"/>
    <property type="match status" value="1"/>
</dbReference>
<evidence type="ECO:0000313" key="10">
    <source>
        <dbReference type="Proteomes" id="UP000292580"/>
    </source>
</evidence>
<dbReference type="SUPFAM" id="SSF82689">
    <property type="entry name" value="Mechanosensitive channel protein MscS (YggB), C-terminal domain"/>
    <property type="match status" value="1"/>
</dbReference>
<keyword evidence="10" id="KW-1185">Reference proteome</keyword>
<keyword evidence="3 7" id="KW-0812">Transmembrane</keyword>
<dbReference type="Gene3D" id="1.10.287.1260">
    <property type="match status" value="1"/>
</dbReference>
<protein>
    <submittedName>
        <fullName evidence="9">Mechanosensitive ion channel protein MscS</fullName>
    </submittedName>
</protein>
<keyword evidence="2" id="KW-1003">Cell membrane</keyword>
<dbReference type="PANTHER" id="PTHR30221">
    <property type="entry name" value="SMALL-CONDUCTANCE MECHANOSENSITIVE CHANNEL"/>
    <property type="match status" value="1"/>
</dbReference>
<evidence type="ECO:0000256" key="1">
    <source>
        <dbReference type="ARBA" id="ARBA00004651"/>
    </source>
</evidence>
<dbReference type="EMBL" id="PGCL01000003">
    <property type="protein sequence ID" value="TAJ43841.1"/>
    <property type="molecule type" value="Genomic_DNA"/>
</dbReference>
<dbReference type="InterPro" id="IPR006685">
    <property type="entry name" value="MscS_channel_2nd"/>
</dbReference>
<dbReference type="GO" id="GO:0005886">
    <property type="term" value="C:plasma membrane"/>
    <property type="evidence" value="ECO:0007669"/>
    <property type="project" value="UniProtKB-SubCell"/>
</dbReference>
<dbReference type="GO" id="GO:0008381">
    <property type="term" value="F:mechanosensitive monoatomic ion channel activity"/>
    <property type="evidence" value="ECO:0007669"/>
    <property type="project" value="InterPro"/>
</dbReference>
<feature type="transmembrane region" description="Helical" evidence="7">
    <location>
        <begin position="50"/>
        <end position="76"/>
    </location>
</feature>
<evidence type="ECO:0000256" key="3">
    <source>
        <dbReference type="ARBA" id="ARBA00022692"/>
    </source>
</evidence>
<evidence type="ECO:0000256" key="4">
    <source>
        <dbReference type="ARBA" id="ARBA00022989"/>
    </source>
</evidence>
<dbReference type="OrthoDB" id="11475at2157"/>
<evidence type="ECO:0000256" key="2">
    <source>
        <dbReference type="ARBA" id="ARBA00022475"/>
    </source>
</evidence>
<dbReference type="Gene3D" id="2.30.30.60">
    <property type="match status" value="1"/>
</dbReference>
<dbReference type="Proteomes" id="UP000292580">
    <property type="component" value="Unassembled WGS sequence"/>
</dbReference>
<evidence type="ECO:0000313" key="9">
    <source>
        <dbReference type="EMBL" id="TAJ43841.1"/>
    </source>
</evidence>
<dbReference type="AlphaFoldDB" id="A0A483CR94"/>
<dbReference type="Pfam" id="PF00924">
    <property type="entry name" value="MS_channel_2nd"/>
    <property type="match status" value="1"/>
</dbReference>
<dbReference type="InterPro" id="IPR023408">
    <property type="entry name" value="MscS_beta-dom_sf"/>
</dbReference>
<dbReference type="RefSeq" id="WP_130646896.1">
    <property type="nucleotide sequence ID" value="NZ_PGCL01000003.1"/>
</dbReference>
<evidence type="ECO:0000256" key="6">
    <source>
        <dbReference type="SAM" id="MobiDB-lite"/>
    </source>
</evidence>
<organism evidence="9 10">
    <name type="scientific">Methanofollis fontis</name>
    <dbReference type="NCBI Taxonomy" id="2052832"/>
    <lineage>
        <taxon>Archaea</taxon>
        <taxon>Methanobacteriati</taxon>
        <taxon>Methanobacteriota</taxon>
        <taxon>Stenosarchaea group</taxon>
        <taxon>Methanomicrobia</taxon>
        <taxon>Methanomicrobiales</taxon>
        <taxon>Methanomicrobiaceae</taxon>
        <taxon>Methanofollis</taxon>
    </lineage>
</organism>
<name>A0A483CR94_9EURY</name>
<feature type="transmembrane region" description="Helical" evidence="7">
    <location>
        <begin position="17"/>
        <end position="38"/>
    </location>
</feature>
<dbReference type="InterPro" id="IPR045275">
    <property type="entry name" value="MscS_archaea/bacteria_type"/>
</dbReference>
<comment type="subcellular location">
    <subcellularLocation>
        <location evidence="1">Cell membrane</location>
        <topology evidence="1">Multi-pass membrane protein</topology>
    </subcellularLocation>
</comment>
<feature type="domain" description="Mechanosensitive ion channel MscS" evidence="8">
    <location>
        <begin position="100"/>
        <end position="161"/>
    </location>
</feature>
<accession>A0A483CR94</accession>
<dbReference type="PANTHER" id="PTHR30221:SF1">
    <property type="entry name" value="SMALL-CONDUCTANCE MECHANOSENSITIVE CHANNEL"/>
    <property type="match status" value="1"/>
</dbReference>
<gene>
    <name evidence="9" type="ORF">CUJ86_07170</name>
</gene>
<dbReference type="InterPro" id="IPR010920">
    <property type="entry name" value="LSM_dom_sf"/>
</dbReference>
<comment type="caution">
    <text evidence="9">The sequence shown here is derived from an EMBL/GenBank/DDBJ whole genome shotgun (WGS) entry which is preliminary data.</text>
</comment>
<reference evidence="9 10" key="1">
    <citation type="submission" date="2017-11" db="EMBL/GenBank/DDBJ databases">
        <title>Isolation and Characterization of Methanofollis Species from Methane Seep Offshore SW Taiwan.</title>
        <authorList>
            <person name="Teng N.-H."/>
            <person name="Lai M.-C."/>
            <person name="Chen S.-C."/>
        </authorList>
    </citation>
    <scope>NUCLEOTIDE SEQUENCE [LARGE SCALE GENOMIC DNA]</scope>
    <source>
        <strain evidence="9 10">FWC-SCC2</strain>
    </source>
</reference>
<evidence type="ECO:0000256" key="7">
    <source>
        <dbReference type="SAM" id="Phobius"/>
    </source>
</evidence>
<keyword evidence="4 7" id="KW-1133">Transmembrane helix</keyword>
<feature type="region of interest" description="Disordered" evidence="6">
    <location>
        <begin position="254"/>
        <end position="274"/>
    </location>
</feature>
<evidence type="ECO:0000256" key="5">
    <source>
        <dbReference type="ARBA" id="ARBA00023136"/>
    </source>
</evidence>
<dbReference type="InterPro" id="IPR011066">
    <property type="entry name" value="MscS_channel_C_sf"/>
</dbReference>
<keyword evidence="5 7" id="KW-0472">Membrane</keyword>